<evidence type="ECO:0000256" key="4">
    <source>
        <dbReference type="ARBA" id="ARBA00022475"/>
    </source>
</evidence>
<dbReference type="EMBL" id="UZAJ01010712">
    <property type="protein sequence ID" value="VDO58467.1"/>
    <property type="molecule type" value="Genomic_DNA"/>
</dbReference>
<feature type="transmembrane region" description="Helical" evidence="12">
    <location>
        <begin position="38"/>
        <end position="60"/>
    </location>
</feature>
<accession>A0A183HNH6</accession>
<evidence type="ECO:0000256" key="6">
    <source>
        <dbReference type="ARBA" id="ARBA00022868"/>
    </source>
</evidence>
<dbReference type="WBParaSite" id="OFLC_0000903701-mRNA-1">
    <property type="protein sequence ID" value="OFLC_0000903701-mRNA-1"/>
    <property type="gene ID" value="OFLC_0000903701"/>
</dbReference>
<evidence type="ECO:0000256" key="7">
    <source>
        <dbReference type="ARBA" id="ARBA00022949"/>
    </source>
</evidence>
<dbReference type="Proteomes" id="UP000267606">
    <property type="component" value="Unassembled WGS sequence"/>
</dbReference>
<dbReference type="GO" id="GO:0005886">
    <property type="term" value="C:plasma membrane"/>
    <property type="evidence" value="ECO:0007669"/>
    <property type="project" value="UniProtKB-SubCell"/>
</dbReference>
<organism evidence="15">
    <name type="scientific">Onchocerca flexuosa</name>
    <dbReference type="NCBI Taxonomy" id="387005"/>
    <lineage>
        <taxon>Eukaryota</taxon>
        <taxon>Metazoa</taxon>
        <taxon>Ecdysozoa</taxon>
        <taxon>Nematoda</taxon>
        <taxon>Chromadorea</taxon>
        <taxon>Rhabditida</taxon>
        <taxon>Spirurina</taxon>
        <taxon>Spiruromorpha</taxon>
        <taxon>Filarioidea</taxon>
        <taxon>Onchocercidae</taxon>
        <taxon>Onchocerca</taxon>
    </lineage>
</organism>
<name>A0A183HNH6_9BILA</name>
<keyword evidence="7" id="KW-0965">Cell junction</keyword>
<reference evidence="13 14" key="2">
    <citation type="submission" date="2018-11" db="EMBL/GenBank/DDBJ databases">
        <authorList>
            <consortium name="Pathogen Informatics"/>
        </authorList>
    </citation>
    <scope>NUCLEOTIDE SEQUENCE [LARGE SCALE GENOMIC DNA]</scope>
</reference>
<dbReference type="PANTHER" id="PTHR11893">
    <property type="entry name" value="INNEXIN"/>
    <property type="match status" value="1"/>
</dbReference>
<reference evidence="15" key="1">
    <citation type="submission" date="2016-06" db="UniProtKB">
        <authorList>
            <consortium name="WormBaseParasite"/>
        </authorList>
    </citation>
    <scope>IDENTIFICATION</scope>
</reference>
<comment type="subcellular location">
    <subcellularLocation>
        <location evidence="1">Cell junction</location>
        <location evidence="1">Gap junction</location>
    </subcellularLocation>
    <subcellularLocation>
        <location evidence="2">Cell membrane</location>
        <topology evidence="2">Multi-pass membrane protein</topology>
    </subcellularLocation>
</comment>
<dbReference type="InterPro" id="IPR000990">
    <property type="entry name" value="Innexin"/>
</dbReference>
<dbReference type="AlphaFoldDB" id="A0A183HNH6"/>
<keyword evidence="5 12" id="KW-0812">Transmembrane</keyword>
<sequence>MPMVICIQHSNGVYFFAFQNEASIMEDATRRDQHQIQYYQWIPFILTLQALLFLVPRAIWTMFNWRTDT</sequence>
<dbReference type="GO" id="GO:0005921">
    <property type="term" value="C:gap junction"/>
    <property type="evidence" value="ECO:0007669"/>
    <property type="project" value="UniProtKB-SubCell"/>
</dbReference>
<keyword evidence="3" id="KW-0813">Transport</keyword>
<evidence type="ECO:0000256" key="12">
    <source>
        <dbReference type="SAM" id="Phobius"/>
    </source>
</evidence>
<keyword evidence="4" id="KW-1003">Cell membrane</keyword>
<dbReference type="GO" id="GO:0005243">
    <property type="term" value="F:gap junction channel activity"/>
    <property type="evidence" value="ECO:0007669"/>
    <property type="project" value="TreeGrafter"/>
</dbReference>
<keyword evidence="11" id="KW-0407">Ion channel</keyword>
<keyword evidence="10 12" id="KW-0472">Membrane</keyword>
<evidence type="ECO:0000256" key="1">
    <source>
        <dbReference type="ARBA" id="ARBA00004610"/>
    </source>
</evidence>
<evidence type="ECO:0000313" key="13">
    <source>
        <dbReference type="EMBL" id="VDO58467.1"/>
    </source>
</evidence>
<evidence type="ECO:0000256" key="3">
    <source>
        <dbReference type="ARBA" id="ARBA00022448"/>
    </source>
</evidence>
<evidence type="ECO:0000313" key="14">
    <source>
        <dbReference type="Proteomes" id="UP000267606"/>
    </source>
</evidence>
<dbReference type="STRING" id="387005.A0A183HNH6"/>
<keyword evidence="9" id="KW-0406">Ion transport</keyword>
<dbReference type="GO" id="GO:0034220">
    <property type="term" value="P:monoatomic ion transmembrane transport"/>
    <property type="evidence" value="ECO:0007669"/>
    <property type="project" value="UniProtKB-KW"/>
</dbReference>
<evidence type="ECO:0000313" key="15">
    <source>
        <dbReference type="WBParaSite" id="OFLC_0000903701-mRNA-1"/>
    </source>
</evidence>
<dbReference type="PANTHER" id="PTHR11893:SF36">
    <property type="entry name" value="INNEXIN-5"/>
    <property type="match status" value="1"/>
</dbReference>
<evidence type="ECO:0000256" key="11">
    <source>
        <dbReference type="ARBA" id="ARBA00023303"/>
    </source>
</evidence>
<evidence type="ECO:0000256" key="5">
    <source>
        <dbReference type="ARBA" id="ARBA00022692"/>
    </source>
</evidence>
<evidence type="ECO:0000256" key="8">
    <source>
        <dbReference type="ARBA" id="ARBA00022989"/>
    </source>
</evidence>
<evidence type="ECO:0000256" key="2">
    <source>
        <dbReference type="ARBA" id="ARBA00004651"/>
    </source>
</evidence>
<dbReference type="Pfam" id="PF00876">
    <property type="entry name" value="Innexin"/>
    <property type="match status" value="1"/>
</dbReference>
<protein>
    <submittedName>
        <fullName evidence="15">Innexin</fullName>
    </submittedName>
</protein>
<keyword evidence="6" id="KW-0303">Gap junction</keyword>
<keyword evidence="8 12" id="KW-1133">Transmembrane helix</keyword>
<proteinExistence type="predicted"/>
<keyword evidence="14" id="KW-1185">Reference proteome</keyword>
<gene>
    <name evidence="13" type="ORF">OFLC_LOCUS9038</name>
</gene>
<evidence type="ECO:0000256" key="10">
    <source>
        <dbReference type="ARBA" id="ARBA00023136"/>
    </source>
</evidence>
<evidence type="ECO:0000256" key="9">
    <source>
        <dbReference type="ARBA" id="ARBA00023065"/>
    </source>
</evidence>